<dbReference type="SUPFAM" id="SSF50156">
    <property type="entry name" value="PDZ domain-like"/>
    <property type="match status" value="1"/>
</dbReference>
<keyword evidence="5" id="KW-1185">Reference proteome</keyword>
<dbReference type="PRINTS" id="PR00834">
    <property type="entry name" value="PROTEASES2C"/>
</dbReference>
<dbReference type="Proteomes" id="UP001332192">
    <property type="component" value="Chromosome"/>
</dbReference>
<dbReference type="InterPro" id="IPR001478">
    <property type="entry name" value="PDZ"/>
</dbReference>
<dbReference type="Gene3D" id="2.30.42.10">
    <property type="match status" value="1"/>
</dbReference>
<evidence type="ECO:0000256" key="2">
    <source>
        <dbReference type="ARBA" id="ARBA00022801"/>
    </source>
</evidence>
<sequence length="368" mass="37944">MDHAPRSGARATGRFRVSRVAIALLMVIAGASGLAALDAPPTRALEPGEQALIDLYSRVAPAVVSLGAADRLGSGFLIDTAGHIVTNNHVVAGVRTLDVTFLDGTILTGTVVGTDPDSDLAVVQIDRVPAGVRPLTLGDSDGLRVGQQVIAIGNPFGFSGTMTTGIVSGLHRVIPAGLRPFSIPDVIQTDAVINPGNSGGPLLDSSGTVIGVTTAIQSRTGVFAGVGLAVPSGLVRKVVPVLIERGSYQWPWLGVSGTNLSPAVARANGLTSTRGAYVHQVVRGGPADKAGLRGTQQVTRQDGQEVQVGGDVIVKLDGRPIDSFDDLLLVVARYTEVGQTIQVQVVREGKTLTLPVKLEARPATVPAQ</sequence>
<gene>
    <name evidence="4" type="ORF">U7230_14480</name>
</gene>
<accession>A0ABZ1BXF2</accession>
<name>A0ABZ1BXF2_9FIRM</name>
<dbReference type="SMART" id="SM00228">
    <property type="entry name" value="PDZ"/>
    <property type="match status" value="1"/>
</dbReference>
<dbReference type="Gene3D" id="2.40.10.120">
    <property type="match status" value="1"/>
</dbReference>
<evidence type="ECO:0000313" key="5">
    <source>
        <dbReference type="Proteomes" id="UP001332192"/>
    </source>
</evidence>
<dbReference type="Pfam" id="PF13180">
    <property type="entry name" value="PDZ_2"/>
    <property type="match status" value="1"/>
</dbReference>
<dbReference type="EMBL" id="CP141615">
    <property type="protein sequence ID" value="WRP17268.1"/>
    <property type="molecule type" value="Genomic_DNA"/>
</dbReference>
<dbReference type="InterPro" id="IPR051201">
    <property type="entry name" value="Chloro_Bact_Ser_Proteases"/>
</dbReference>
<organism evidence="4 5">
    <name type="scientific">Carboxydichorda subterranea</name>
    <dbReference type="NCBI Taxonomy" id="3109565"/>
    <lineage>
        <taxon>Bacteria</taxon>
        <taxon>Bacillati</taxon>
        <taxon>Bacillota</taxon>
        <taxon>Limnochordia</taxon>
        <taxon>Limnochordales</taxon>
        <taxon>Geochordaceae</taxon>
        <taxon>Carboxydichorda</taxon>
    </lineage>
</organism>
<evidence type="ECO:0000313" key="4">
    <source>
        <dbReference type="EMBL" id="WRP17268.1"/>
    </source>
</evidence>
<dbReference type="InterPro" id="IPR009003">
    <property type="entry name" value="Peptidase_S1_PA"/>
</dbReference>
<evidence type="ECO:0000256" key="1">
    <source>
        <dbReference type="ARBA" id="ARBA00022670"/>
    </source>
</evidence>
<keyword evidence="2" id="KW-0378">Hydrolase</keyword>
<dbReference type="SUPFAM" id="SSF50494">
    <property type="entry name" value="Trypsin-like serine proteases"/>
    <property type="match status" value="1"/>
</dbReference>
<dbReference type="PANTHER" id="PTHR43343">
    <property type="entry name" value="PEPTIDASE S12"/>
    <property type="match status" value="1"/>
</dbReference>
<dbReference type="PANTHER" id="PTHR43343:SF3">
    <property type="entry name" value="PROTEASE DO-LIKE 8, CHLOROPLASTIC"/>
    <property type="match status" value="1"/>
</dbReference>
<keyword evidence="1" id="KW-0645">Protease</keyword>
<feature type="domain" description="PDZ" evidence="3">
    <location>
        <begin position="251"/>
        <end position="349"/>
    </location>
</feature>
<proteinExistence type="predicted"/>
<protein>
    <submittedName>
        <fullName evidence="4">Trypsin-like peptidase domain-containing protein</fullName>
    </submittedName>
</protein>
<dbReference type="Pfam" id="PF13365">
    <property type="entry name" value="Trypsin_2"/>
    <property type="match status" value="1"/>
</dbReference>
<evidence type="ECO:0000259" key="3">
    <source>
        <dbReference type="SMART" id="SM00228"/>
    </source>
</evidence>
<dbReference type="RefSeq" id="WP_324716540.1">
    <property type="nucleotide sequence ID" value="NZ_CP141615.1"/>
</dbReference>
<dbReference type="InterPro" id="IPR001940">
    <property type="entry name" value="Peptidase_S1C"/>
</dbReference>
<dbReference type="InterPro" id="IPR036034">
    <property type="entry name" value="PDZ_sf"/>
</dbReference>
<reference evidence="4 5" key="1">
    <citation type="journal article" date="2024" name="Front. Microbiol.">
        <title>Novel thermophilic genera Geochorda gen. nov. and Carboxydochorda gen. nov. from the deep terrestrial subsurface reveal the ecophysiological diversity in the class Limnochordia.</title>
        <authorList>
            <person name="Karnachuk O.V."/>
            <person name="Lukina A.P."/>
            <person name="Avakyan M.R."/>
            <person name="Kadnikov V.V."/>
            <person name="Begmatov S."/>
            <person name="Beletsky A.V."/>
            <person name="Vlasova K.G."/>
            <person name="Novikov A.A."/>
            <person name="Shcherbakova V.A."/>
            <person name="Mardanov A.V."/>
            <person name="Ravin N.V."/>
        </authorList>
    </citation>
    <scope>NUCLEOTIDE SEQUENCE [LARGE SCALE GENOMIC DNA]</scope>
    <source>
        <strain evidence="4 5">L945</strain>
    </source>
</reference>